<accession>A0A1H9TUU4</accession>
<proteinExistence type="predicted"/>
<name>A0A1H9TUU4_9SPHI</name>
<organism evidence="1 2">
    <name type="scientific">Pedobacter rhizosphaerae</name>
    <dbReference type="NCBI Taxonomy" id="390241"/>
    <lineage>
        <taxon>Bacteria</taxon>
        <taxon>Pseudomonadati</taxon>
        <taxon>Bacteroidota</taxon>
        <taxon>Sphingobacteriia</taxon>
        <taxon>Sphingobacteriales</taxon>
        <taxon>Sphingobacteriaceae</taxon>
        <taxon>Pedobacter</taxon>
    </lineage>
</organism>
<dbReference type="EMBL" id="FOGG01000025">
    <property type="protein sequence ID" value="SES01120.1"/>
    <property type="molecule type" value="Genomic_DNA"/>
</dbReference>
<evidence type="ECO:0000313" key="1">
    <source>
        <dbReference type="EMBL" id="SES01120.1"/>
    </source>
</evidence>
<dbReference type="OrthoDB" id="997000at2"/>
<reference evidence="1 2" key="1">
    <citation type="submission" date="2016-10" db="EMBL/GenBank/DDBJ databases">
        <authorList>
            <person name="de Groot N.N."/>
        </authorList>
    </citation>
    <scope>NUCLEOTIDE SEQUENCE [LARGE SCALE GENOMIC DNA]</scope>
    <source>
        <strain evidence="1 2">DSM 18610</strain>
    </source>
</reference>
<evidence type="ECO:0000313" key="2">
    <source>
        <dbReference type="Proteomes" id="UP000199572"/>
    </source>
</evidence>
<dbReference type="Proteomes" id="UP000199572">
    <property type="component" value="Unassembled WGS sequence"/>
</dbReference>
<dbReference type="RefSeq" id="WP_139180215.1">
    <property type="nucleotide sequence ID" value="NZ_FOGG01000025.1"/>
</dbReference>
<keyword evidence="2" id="KW-1185">Reference proteome</keyword>
<protein>
    <submittedName>
        <fullName evidence="1">Uncharacterized protein</fullName>
    </submittedName>
</protein>
<gene>
    <name evidence="1" type="ORF">SAMN04488023_1252</name>
</gene>
<sequence>MPEDAELSEIFHWLFLDRKSGALIKLWFRSLDSSPAIEERYFEQGYLKFNSAEATFIEKYNSAQHSLDNRSNSVPAKELIAALENYLKTHS</sequence>
<dbReference type="AlphaFoldDB" id="A0A1H9TUU4"/>